<dbReference type="EMBL" id="JBBHLC010000024">
    <property type="protein sequence ID" value="MEJ5863727.1"/>
    <property type="molecule type" value="Genomic_DNA"/>
</dbReference>
<evidence type="ECO:0000313" key="3">
    <source>
        <dbReference type="Proteomes" id="UP001380290"/>
    </source>
</evidence>
<sequence>MESIRAGRIDTYPSATSVRRSPENATTPSTEPVALPAPQEPELSSLAKQLSAAVDRAAARDASLTRKELGALGESLWEKIAGQSYYFSKQSHDDFVPDTDDPSLLERAKQATAFVNGKGENPFKSLGREELSAIVYDQADVFTVNERHAAWKEVNKRDSEWTLQMTQKMDAERQRTGGIDQGIGEILDYLHALPPIEEAQILGNYDVNLRMQLSGAEIDWPEFNTSLLDLLANNWGHAEEEVEPDPTGEPDANLGKTLD</sequence>
<accession>A0ABU8QSW3</accession>
<evidence type="ECO:0000256" key="1">
    <source>
        <dbReference type="SAM" id="MobiDB-lite"/>
    </source>
</evidence>
<proteinExistence type="predicted"/>
<evidence type="ECO:0000313" key="2">
    <source>
        <dbReference type="EMBL" id="MEJ5863727.1"/>
    </source>
</evidence>
<keyword evidence="3" id="KW-1185">Reference proteome</keyword>
<dbReference type="RefSeq" id="WP_339599253.1">
    <property type="nucleotide sequence ID" value="NZ_JBBHLC010000024.1"/>
</dbReference>
<organism evidence="2 3">
    <name type="scientific">Pseudomonas farsensis</name>
    <dbReference type="NCBI Taxonomy" id="2745492"/>
    <lineage>
        <taxon>Bacteria</taxon>
        <taxon>Pseudomonadati</taxon>
        <taxon>Pseudomonadota</taxon>
        <taxon>Gammaproteobacteria</taxon>
        <taxon>Pseudomonadales</taxon>
        <taxon>Pseudomonadaceae</taxon>
        <taxon>Pseudomonas</taxon>
    </lineage>
</organism>
<comment type="caution">
    <text evidence="2">The sequence shown here is derived from an EMBL/GenBank/DDBJ whole genome shotgun (WGS) entry which is preliminary data.</text>
</comment>
<name>A0ABU8QSW3_9PSED</name>
<reference evidence="2 3" key="1">
    <citation type="submission" date="2024-02" db="EMBL/GenBank/DDBJ databases">
        <title>Identification of pathogenicity and growth-promoting function of Pseudomonas putida variant.</title>
        <authorList>
            <person name="Sun J."/>
        </authorList>
    </citation>
    <scope>NUCLEOTIDE SEQUENCE [LARGE SCALE GENOMIC DNA]</scope>
    <source>
        <strain evidence="2 3">A03</strain>
    </source>
</reference>
<protein>
    <submittedName>
        <fullName evidence="2">Uncharacterized protein</fullName>
    </submittedName>
</protein>
<dbReference type="Proteomes" id="UP001380290">
    <property type="component" value="Unassembled WGS sequence"/>
</dbReference>
<feature type="region of interest" description="Disordered" evidence="1">
    <location>
        <begin position="238"/>
        <end position="259"/>
    </location>
</feature>
<feature type="region of interest" description="Disordered" evidence="1">
    <location>
        <begin position="1"/>
        <end position="48"/>
    </location>
</feature>
<gene>
    <name evidence="2" type="ORF">V7S98_10870</name>
</gene>
<feature type="compositionally biased region" description="Polar residues" evidence="1">
    <location>
        <begin position="13"/>
        <end position="30"/>
    </location>
</feature>